<organism evidence="2 3">
    <name type="scientific">Methylobacterium pseudosasicola</name>
    <dbReference type="NCBI Taxonomy" id="582667"/>
    <lineage>
        <taxon>Bacteria</taxon>
        <taxon>Pseudomonadati</taxon>
        <taxon>Pseudomonadota</taxon>
        <taxon>Alphaproteobacteria</taxon>
        <taxon>Hyphomicrobiales</taxon>
        <taxon>Methylobacteriaceae</taxon>
        <taxon>Methylobacterium</taxon>
    </lineage>
</organism>
<dbReference type="STRING" id="582667.SAMN05192568_11072"/>
<dbReference type="SUPFAM" id="SSF69118">
    <property type="entry name" value="AhpD-like"/>
    <property type="match status" value="1"/>
</dbReference>
<name>A0A1I4VL52_9HYPH</name>
<proteinExistence type="predicted"/>
<dbReference type="InterPro" id="IPR029032">
    <property type="entry name" value="AhpD-like"/>
</dbReference>
<evidence type="ECO:0000313" key="3">
    <source>
        <dbReference type="Proteomes" id="UP000199048"/>
    </source>
</evidence>
<dbReference type="Proteomes" id="UP000199048">
    <property type="component" value="Unassembled WGS sequence"/>
</dbReference>
<feature type="chain" id="PRO_5011745086" evidence="1">
    <location>
        <begin position="21"/>
        <end position="211"/>
    </location>
</feature>
<dbReference type="RefSeq" id="WP_244537443.1">
    <property type="nucleotide sequence ID" value="NZ_FOTK01000107.1"/>
</dbReference>
<dbReference type="AlphaFoldDB" id="A0A1I4VL52"/>
<keyword evidence="3" id="KW-1185">Reference proteome</keyword>
<reference evidence="3" key="1">
    <citation type="submission" date="2016-10" db="EMBL/GenBank/DDBJ databases">
        <authorList>
            <person name="Varghese N."/>
            <person name="Submissions S."/>
        </authorList>
    </citation>
    <scope>NUCLEOTIDE SEQUENCE [LARGE SCALE GENOMIC DNA]</scope>
    <source>
        <strain evidence="3">BL36</strain>
    </source>
</reference>
<dbReference type="Gene3D" id="1.20.1290.10">
    <property type="entry name" value="AhpD-like"/>
    <property type="match status" value="1"/>
</dbReference>
<evidence type="ECO:0000256" key="1">
    <source>
        <dbReference type="SAM" id="SignalP"/>
    </source>
</evidence>
<dbReference type="PANTHER" id="PTHR34846:SF11">
    <property type="entry name" value="4-CARBOXYMUCONOLACTONE DECARBOXYLASE FAMILY PROTEIN (AFU_ORTHOLOGUE AFUA_6G11590)"/>
    <property type="match status" value="1"/>
</dbReference>
<gene>
    <name evidence="2" type="ORF">SAMN05192568_11072</name>
</gene>
<accession>A0A1I4VL52</accession>
<sequence length="211" mass="23053">MKVLVPAAVSLLLAVNGTSAQTVERFPALQPDQMTAAQKSAADAILSGPRKSLDGPFNAWLRSPELSNRLQKVGEYLRFNTSLPRDLNEFAILITGRVWSSGYEWYAHHPLALKAGLRPSIAEDLKAGRRPTGMSTDEALIYDFSTQLHRDRQVSDALYKSVVARFGEQGAMDLIAVNGYYDLVCMTLNVAKVEPPADAKETLPSPPVPAD</sequence>
<dbReference type="EMBL" id="FOTK01000107">
    <property type="protein sequence ID" value="SFN01873.1"/>
    <property type="molecule type" value="Genomic_DNA"/>
</dbReference>
<dbReference type="PANTHER" id="PTHR34846">
    <property type="entry name" value="4-CARBOXYMUCONOLACTONE DECARBOXYLASE FAMILY PROTEIN (AFU_ORTHOLOGUE AFUA_6G11590)"/>
    <property type="match status" value="1"/>
</dbReference>
<keyword evidence="1" id="KW-0732">Signal</keyword>
<protein>
    <submittedName>
        <fullName evidence="2">4-carboxymuconolactone decarboxylase</fullName>
    </submittedName>
</protein>
<evidence type="ECO:0000313" key="2">
    <source>
        <dbReference type="EMBL" id="SFN01873.1"/>
    </source>
</evidence>
<feature type="signal peptide" evidence="1">
    <location>
        <begin position="1"/>
        <end position="20"/>
    </location>
</feature>